<proteinExistence type="predicted"/>
<dbReference type="Pfam" id="PF03987">
    <property type="entry name" value="Autophagy_act_C"/>
    <property type="match status" value="1"/>
</dbReference>
<sequence length="177" mass="21301">MNREEFICNCFWLVNDSNEREHKTLVWQWGHNNRYIRLEKKVQKGPPVPDRFGGFIYRLYPLLYRYDVVWDSMTRDPKLMFNIYDCEGKRLKMKAVCAMVNIKYKLDADHDDSLEVDLHPILNMPYYCLPNDLLAKPKGEWLDVKNPILEYLLQYAPYFNLSQEELLEISHETPYIE</sequence>
<dbReference type="VEuPathDB" id="VectorBase:ACHR006623"/>
<protein>
    <submittedName>
        <fullName evidence="3">Uncharacterized protein</fullName>
    </submittedName>
</protein>
<reference evidence="4" key="1">
    <citation type="submission" date="2013-03" db="EMBL/GenBank/DDBJ databases">
        <title>The Genome Sequence of Anopheles christyi ACHKN1017.</title>
        <authorList>
            <consortium name="The Broad Institute Genomics Platform"/>
            <person name="Neafsey D.E."/>
            <person name="Besansky N."/>
            <person name="Walker B."/>
            <person name="Young S.K."/>
            <person name="Zeng Q."/>
            <person name="Gargeya S."/>
            <person name="Fitzgerald M."/>
            <person name="Haas B."/>
            <person name="Abouelleil A."/>
            <person name="Allen A.W."/>
            <person name="Alvarado L."/>
            <person name="Arachchi H.M."/>
            <person name="Berlin A.M."/>
            <person name="Chapman S.B."/>
            <person name="Gainer-Dewar J."/>
            <person name="Goldberg J."/>
            <person name="Griggs A."/>
            <person name="Gujja S."/>
            <person name="Hansen M."/>
            <person name="Howarth C."/>
            <person name="Imamovic A."/>
            <person name="Ireland A."/>
            <person name="Larimer J."/>
            <person name="McCowan C."/>
            <person name="Murphy C."/>
            <person name="Pearson M."/>
            <person name="Poon T.W."/>
            <person name="Priest M."/>
            <person name="Roberts A."/>
            <person name="Saif S."/>
            <person name="Shea T."/>
            <person name="Sisk P."/>
            <person name="Sykes S."/>
            <person name="Wortman J."/>
            <person name="Nusbaum C."/>
            <person name="Birren B."/>
        </authorList>
    </citation>
    <scope>NUCLEOTIDE SEQUENCE [LARGE SCALE GENOMIC DNA]</scope>
    <source>
        <strain evidence="4">ACHKN1017</strain>
    </source>
</reference>
<dbReference type="EnsemblMetazoa" id="ACHR006623-RA">
    <property type="protein sequence ID" value="ACHR006623-PA"/>
    <property type="gene ID" value="ACHR006623"/>
</dbReference>
<dbReference type="InterPro" id="IPR007135">
    <property type="entry name" value="Atg3/Atg10"/>
</dbReference>
<name>A0A182K788_9DIPT</name>
<dbReference type="AlphaFoldDB" id="A0A182K788"/>
<accession>A0A182K788</accession>
<organism evidence="3 4">
    <name type="scientific">Anopheles christyi</name>
    <dbReference type="NCBI Taxonomy" id="43041"/>
    <lineage>
        <taxon>Eukaryota</taxon>
        <taxon>Metazoa</taxon>
        <taxon>Ecdysozoa</taxon>
        <taxon>Arthropoda</taxon>
        <taxon>Hexapoda</taxon>
        <taxon>Insecta</taxon>
        <taxon>Pterygota</taxon>
        <taxon>Neoptera</taxon>
        <taxon>Endopterygota</taxon>
        <taxon>Diptera</taxon>
        <taxon>Nematocera</taxon>
        <taxon>Culicoidea</taxon>
        <taxon>Culicidae</taxon>
        <taxon>Anophelinae</taxon>
        <taxon>Anopheles</taxon>
    </lineage>
</organism>
<evidence type="ECO:0000256" key="1">
    <source>
        <dbReference type="ARBA" id="ARBA00022786"/>
    </source>
</evidence>
<dbReference type="Proteomes" id="UP000075881">
    <property type="component" value="Unassembled WGS sequence"/>
</dbReference>
<evidence type="ECO:0000313" key="3">
    <source>
        <dbReference type="EnsemblMetazoa" id="ACHR006623-PA"/>
    </source>
</evidence>
<keyword evidence="4" id="KW-1185">Reference proteome</keyword>
<evidence type="ECO:0000256" key="2">
    <source>
        <dbReference type="ARBA" id="ARBA00023006"/>
    </source>
</evidence>
<reference evidence="3" key="2">
    <citation type="submission" date="2020-05" db="UniProtKB">
        <authorList>
            <consortium name="EnsemblMetazoa"/>
        </authorList>
    </citation>
    <scope>IDENTIFICATION</scope>
    <source>
        <strain evidence="3">ACHKN1017</strain>
    </source>
</reference>
<keyword evidence="1" id="KW-0833">Ubl conjugation pathway</keyword>
<keyword evidence="2" id="KW-0072">Autophagy</keyword>
<evidence type="ECO:0000313" key="4">
    <source>
        <dbReference type="Proteomes" id="UP000075881"/>
    </source>
</evidence>